<feature type="transmembrane region" description="Helical" evidence="1">
    <location>
        <begin position="110"/>
        <end position="132"/>
    </location>
</feature>
<reference evidence="2 3" key="1">
    <citation type="journal article" date="2014" name="ISME J.">
        <title>Candidatus Competibacter-lineage genomes retrieved from metagenomes reveal functional metabolic diversity.</title>
        <authorList>
            <person name="McIlroy S.J."/>
            <person name="Albertsen M."/>
            <person name="Andresen E.K."/>
            <person name="Saunders A.M."/>
            <person name="Kristiansen R."/>
            <person name="Stokholm-Bjerregaard M."/>
            <person name="Nielsen K.L."/>
            <person name="Nielsen P.H."/>
        </authorList>
    </citation>
    <scope>NUCLEOTIDE SEQUENCE [LARGE SCALE GENOMIC DNA]</scope>
    <source>
        <strain evidence="2 3">Run_B_J11</strain>
    </source>
</reference>
<evidence type="ECO:0000313" key="3">
    <source>
        <dbReference type="Proteomes" id="UP000019184"/>
    </source>
</evidence>
<feature type="transmembrane region" description="Helical" evidence="1">
    <location>
        <begin position="227"/>
        <end position="247"/>
    </location>
</feature>
<dbReference type="Proteomes" id="UP000019184">
    <property type="component" value="Unassembled WGS sequence"/>
</dbReference>
<sequence length="513" mass="57301">MAMEWWRVGLALGLPWLAGALWLRVLWRDATPGWPLALGYGYILGLLVTTLLLRAQATFGLPLNFVGPMVILAVLALAGGGLMWWRASLANLQILHEQEDFDVDAQWRHILFVLLLIWLGVRLAGLALEVWWRPLYPWDAWTTWTVRPRVWSELHQLIPFVDPQRWLANTTASAYLLEAWTYPCTVPLLALWPTLAFGAWNETAANLPWIGCVLALGLGFYGQARQWGASALTALIFTWLLLSLPLLNTHVALAGYADLWMAAVFSLAVIAFLQWARNGDRRQVVLAVLLALACPLIKLEGTVWLLLFLPMLLAARLRGRWLLALAGLAIVAGAGGWLTGGVAFNIPGLGEVRLTPELIQVPYLGQFTLGYRGRWNPLMMNFLVLANWHLLWYLALVAASVALTGVVRRGATRWQRVELVFIVTSLLALFILFFMTDAQYWAEQYTSINRVFLDFVPAFLFCILTVFVAPRNAAPSASSQRVADPEAAPVFSADENRHRQIKHDLAGIAPIDL</sequence>
<evidence type="ECO:0000256" key="1">
    <source>
        <dbReference type="SAM" id="Phobius"/>
    </source>
</evidence>
<gene>
    <name evidence="2" type="ORF">BN874_120084</name>
</gene>
<evidence type="ECO:0000313" key="2">
    <source>
        <dbReference type="EMBL" id="CDH43433.1"/>
    </source>
</evidence>
<evidence type="ECO:0008006" key="4">
    <source>
        <dbReference type="Google" id="ProtNLM"/>
    </source>
</evidence>
<name>A0A7U7J2F5_9GAMM</name>
<dbReference type="EMBL" id="CBTK010000024">
    <property type="protein sequence ID" value="CDH43433.1"/>
    <property type="molecule type" value="Genomic_DNA"/>
</dbReference>
<comment type="caution">
    <text evidence="2">The sequence shown here is derived from an EMBL/GenBank/DDBJ whole genome shotgun (WGS) entry which is preliminary data.</text>
</comment>
<dbReference type="OrthoDB" id="5761505at2"/>
<feature type="transmembrane region" description="Helical" evidence="1">
    <location>
        <begin position="65"/>
        <end position="85"/>
    </location>
</feature>
<feature type="transmembrane region" description="Helical" evidence="1">
    <location>
        <begin position="259"/>
        <end position="277"/>
    </location>
</feature>
<keyword evidence="1" id="KW-0472">Membrane</keyword>
<feature type="transmembrane region" description="Helical" evidence="1">
    <location>
        <begin position="419"/>
        <end position="442"/>
    </location>
</feature>
<keyword evidence="3" id="KW-1185">Reference proteome</keyword>
<organism evidence="2 3">
    <name type="scientific">Candidatus Contendobacter odensis Run_B_J11</name>
    <dbReference type="NCBI Taxonomy" id="1400861"/>
    <lineage>
        <taxon>Bacteria</taxon>
        <taxon>Pseudomonadati</taxon>
        <taxon>Pseudomonadota</taxon>
        <taxon>Gammaproteobacteria</taxon>
        <taxon>Candidatus Competibacteraceae</taxon>
        <taxon>Candidatus Contendibacter</taxon>
    </lineage>
</organism>
<dbReference type="AlphaFoldDB" id="A0A7U7J2F5"/>
<keyword evidence="1" id="KW-0812">Transmembrane</keyword>
<feature type="transmembrane region" description="Helical" evidence="1">
    <location>
        <begin position="390"/>
        <end position="407"/>
    </location>
</feature>
<protein>
    <recommendedName>
        <fullName evidence="4">Glycosyltransferase RgtA/B/C/D-like domain-containing protein</fullName>
    </recommendedName>
</protein>
<feature type="transmembrane region" description="Helical" evidence="1">
    <location>
        <begin position="6"/>
        <end position="27"/>
    </location>
</feature>
<dbReference type="RefSeq" id="WP_051497306.1">
    <property type="nucleotide sequence ID" value="NZ_CBTK010000024.1"/>
</dbReference>
<keyword evidence="1" id="KW-1133">Transmembrane helix</keyword>
<feature type="transmembrane region" description="Helical" evidence="1">
    <location>
        <begin position="448"/>
        <end position="469"/>
    </location>
</feature>
<feature type="transmembrane region" description="Helical" evidence="1">
    <location>
        <begin position="34"/>
        <end position="53"/>
    </location>
</feature>
<feature type="transmembrane region" description="Helical" evidence="1">
    <location>
        <begin position="172"/>
        <end position="192"/>
    </location>
</feature>
<feature type="transmembrane region" description="Helical" evidence="1">
    <location>
        <begin position="204"/>
        <end position="221"/>
    </location>
</feature>
<proteinExistence type="predicted"/>
<feature type="transmembrane region" description="Helical" evidence="1">
    <location>
        <begin position="283"/>
        <end position="309"/>
    </location>
</feature>
<accession>A0A7U7J2F5</accession>
<feature type="transmembrane region" description="Helical" evidence="1">
    <location>
        <begin position="321"/>
        <end position="346"/>
    </location>
</feature>